<feature type="compositionally biased region" description="Low complexity" evidence="4">
    <location>
        <begin position="356"/>
        <end position="375"/>
    </location>
</feature>
<dbReference type="AlphaFoldDB" id="A0A6L2PI31"/>
<feature type="compositionally biased region" description="Polar residues" evidence="4">
    <location>
        <begin position="311"/>
        <end position="341"/>
    </location>
</feature>
<evidence type="ECO:0000256" key="4">
    <source>
        <dbReference type="SAM" id="MobiDB-lite"/>
    </source>
</evidence>
<evidence type="ECO:0000259" key="5">
    <source>
        <dbReference type="SMART" id="SM00093"/>
    </source>
</evidence>
<dbReference type="InterPro" id="IPR000215">
    <property type="entry name" value="Serpin_fam"/>
</dbReference>
<evidence type="ECO:0000313" key="7">
    <source>
        <dbReference type="Proteomes" id="UP000502823"/>
    </source>
</evidence>
<dbReference type="GO" id="GO:0004867">
    <property type="term" value="F:serine-type endopeptidase inhibitor activity"/>
    <property type="evidence" value="ECO:0007669"/>
    <property type="project" value="UniProtKB-KW"/>
</dbReference>
<dbReference type="InterPro" id="IPR042185">
    <property type="entry name" value="Serpin_sf_2"/>
</dbReference>
<dbReference type="InParanoid" id="A0A6L2PI31"/>
<dbReference type="GO" id="GO:0005615">
    <property type="term" value="C:extracellular space"/>
    <property type="evidence" value="ECO:0007669"/>
    <property type="project" value="InterPro"/>
</dbReference>
<comment type="caution">
    <text evidence="6">The sequence shown here is derived from an EMBL/GenBank/DDBJ whole genome shotgun (WGS) entry which is preliminary data.</text>
</comment>
<reference evidence="7" key="1">
    <citation type="submission" date="2020-01" db="EMBL/GenBank/DDBJ databases">
        <title>Draft genome sequence of the Termite Coptotermes fromosanus.</title>
        <authorList>
            <person name="Itakura S."/>
            <person name="Yosikawa Y."/>
            <person name="Umezawa K."/>
        </authorList>
    </citation>
    <scope>NUCLEOTIDE SEQUENCE [LARGE SCALE GENOMIC DNA]</scope>
</reference>
<accession>A0A6L2PI31</accession>
<feature type="region of interest" description="Disordered" evidence="4">
    <location>
        <begin position="235"/>
        <end position="267"/>
    </location>
</feature>
<dbReference type="PANTHER" id="PTHR11461:SF130">
    <property type="entry name" value="SERPIN 85F"/>
    <property type="match status" value="1"/>
</dbReference>
<feature type="compositionally biased region" description="Polar residues" evidence="4">
    <location>
        <begin position="141"/>
        <end position="155"/>
    </location>
</feature>
<dbReference type="OrthoDB" id="8179360at2759"/>
<keyword evidence="1" id="KW-0646">Protease inhibitor</keyword>
<feature type="region of interest" description="Disordered" evidence="4">
    <location>
        <begin position="296"/>
        <end position="341"/>
    </location>
</feature>
<evidence type="ECO:0000256" key="1">
    <source>
        <dbReference type="ARBA" id="ARBA00022690"/>
    </source>
</evidence>
<dbReference type="Gene3D" id="3.30.497.10">
    <property type="entry name" value="Antithrombin, subunit I, domain 2"/>
    <property type="match status" value="2"/>
</dbReference>
<feature type="compositionally biased region" description="Low complexity" evidence="4">
    <location>
        <begin position="107"/>
        <end position="125"/>
    </location>
</feature>
<dbReference type="FunCoup" id="A0A6L2PI31">
    <property type="interactions" value="33"/>
</dbReference>
<dbReference type="EMBL" id="BLKM01011106">
    <property type="protein sequence ID" value="GFG32229.1"/>
    <property type="molecule type" value="Genomic_DNA"/>
</dbReference>
<dbReference type="SMART" id="SM00093">
    <property type="entry name" value="SERPIN"/>
    <property type="match status" value="1"/>
</dbReference>
<gene>
    <name evidence="6" type="ORF">Cfor_06611</name>
</gene>
<evidence type="ECO:0000313" key="6">
    <source>
        <dbReference type="EMBL" id="GFG32229.1"/>
    </source>
</evidence>
<dbReference type="PANTHER" id="PTHR11461">
    <property type="entry name" value="SERINE PROTEASE INHIBITOR, SERPIN"/>
    <property type="match status" value="1"/>
</dbReference>
<comment type="similarity">
    <text evidence="3">Belongs to the serpin family.</text>
</comment>
<feature type="compositionally biased region" description="Low complexity" evidence="4">
    <location>
        <begin position="296"/>
        <end position="309"/>
    </location>
</feature>
<feature type="non-terminal residue" evidence="6">
    <location>
        <position position="1"/>
    </location>
</feature>
<dbReference type="Gene3D" id="2.30.39.10">
    <property type="entry name" value="Alpha-1-antitrypsin, domain 1"/>
    <property type="match status" value="1"/>
</dbReference>
<proteinExistence type="inferred from homology"/>
<feature type="region of interest" description="Disordered" evidence="4">
    <location>
        <begin position="104"/>
        <end position="125"/>
    </location>
</feature>
<evidence type="ECO:0000256" key="2">
    <source>
        <dbReference type="ARBA" id="ARBA00022900"/>
    </source>
</evidence>
<sequence length="707" mass="78036">DYAYTRSNFAFSPYGVASVLVVLYEGARGESARQIHNTLRLPWNVDVTRIGFRDIHRHLRGYFSHEGYLSGLTLNKNHTSLLPEYRRVLRFYGYDVGLAPGNTFPPTTSTSTTTTTTTTTTATTTSTTTIALPVTEPVQDPDTTTGQGSIPPTLTSPEAAFTLITLNIPRESTTSPKPSGDDIATAGDSTTVLASDTASGNEQASSLLPESITSPVLPMDDEGVTTPAEITSTAVLGEIPEESAPTVPQETREQQTQTAEPPEQPTELTAVTEQLTEMVAGTEKPTEIMALTEETTETVTLTEQQTETVAPTEQPTETVSPTEQPTETVAPTEQPTETVSPTGTVLQTVQATETVAQTEQTETGVPTEEPTGTETLTDEQTETETSAEVVTEKMTVLPETNIIDYTIPDNVTEQVVSMETDTGKSTIPDRNVLIQSTNRISEPRTIISTPLPLTHNLVYQTQHENSTLVPSNRTRKSIEDGAIVFPDISLQLQNGMFDSQLSRGYELYNQLPKRPFLIDGVSEELVPVMSYTAIFRFAYLQRLHAQALEFPLDDERYKLLLLLPVERRGLRQLIYDLTSCSLREIYQALRPTRVQAIIPSFMVEGFVILTPTLQQLGIWDVFDPRRADLSGMSDDPELYVRNIEQSVTVVIRNYVKILDIQTRTMAARATTERFVVAHPFLYFVLDTDTHVTLMAGKIVDPLNSRIY</sequence>
<keyword evidence="7" id="KW-1185">Reference proteome</keyword>
<feature type="domain" description="Serpin" evidence="5">
    <location>
        <begin position="2"/>
        <end position="701"/>
    </location>
</feature>
<feature type="compositionally biased region" description="Low complexity" evidence="4">
    <location>
        <begin position="245"/>
        <end position="267"/>
    </location>
</feature>
<dbReference type="InterPro" id="IPR042178">
    <property type="entry name" value="Serpin_sf_1"/>
</dbReference>
<protein>
    <recommendedName>
        <fullName evidence="5">Serpin domain-containing protein</fullName>
    </recommendedName>
</protein>
<feature type="region of interest" description="Disordered" evidence="4">
    <location>
        <begin position="136"/>
        <end position="155"/>
    </location>
</feature>
<dbReference type="InterPro" id="IPR023796">
    <property type="entry name" value="Serpin_dom"/>
</dbReference>
<dbReference type="SUPFAM" id="SSF56574">
    <property type="entry name" value="Serpins"/>
    <property type="match status" value="1"/>
</dbReference>
<dbReference type="InterPro" id="IPR036186">
    <property type="entry name" value="Serpin_sf"/>
</dbReference>
<keyword evidence="2" id="KW-0722">Serine protease inhibitor</keyword>
<organism evidence="6 7">
    <name type="scientific">Coptotermes formosanus</name>
    <name type="common">Formosan subterranean termite</name>
    <dbReference type="NCBI Taxonomy" id="36987"/>
    <lineage>
        <taxon>Eukaryota</taxon>
        <taxon>Metazoa</taxon>
        <taxon>Ecdysozoa</taxon>
        <taxon>Arthropoda</taxon>
        <taxon>Hexapoda</taxon>
        <taxon>Insecta</taxon>
        <taxon>Pterygota</taxon>
        <taxon>Neoptera</taxon>
        <taxon>Polyneoptera</taxon>
        <taxon>Dictyoptera</taxon>
        <taxon>Blattodea</taxon>
        <taxon>Blattoidea</taxon>
        <taxon>Termitoidae</taxon>
        <taxon>Rhinotermitidae</taxon>
        <taxon>Coptotermes</taxon>
    </lineage>
</organism>
<dbReference type="Pfam" id="PF00079">
    <property type="entry name" value="Serpin"/>
    <property type="match status" value="2"/>
</dbReference>
<dbReference type="Proteomes" id="UP000502823">
    <property type="component" value="Unassembled WGS sequence"/>
</dbReference>
<feature type="region of interest" description="Disordered" evidence="4">
    <location>
        <begin position="356"/>
        <end position="385"/>
    </location>
</feature>
<evidence type="ECO:0000256" key="3">
    <source>
        <dbReference type="RuleBase" id="RU000411"/>
    </source>
</evidence>
<name>A0A6L2PI31_COPFO</name>